<dbReference type="Proteomes" id="UP000803844">
    <property type="component" value="Unassembled WGS sequence"/>
</dbReference>
<name>A0A9P5CR35_CRYP1</name>
<accession>A0A9P5CR35</accession>
<proteinExistence type="predicted"/>
<comment type="caution">
    <text evidence="1">The sequence shown here is derived from an EMBL/GenBank/DDBJ whole genome shotgun (WGS) entry which is preliminary data.</text>
</comment>
<gene>
    <name evidence="1" type="ORF">M406DRAFT_328893</name>
</gene>
<dbReference type="OrthoDB" id="245563at2759"/>
<evidence type="ECO:0000313" key="2">
    <source>
        <dbReference type="Proteomes" id="UP000803844"/>
    </source>
</evidence>
<dbReference type="GeneID" id="63837503"/>
<organism evidence="1 2">
    <name type="scientific">Cryphonectria parasitica (strain ATCC 38755 / EP155)</name>
    <dbReference type="NCBI Taxonomy" id="660469"/>
    <lineage>
        <taxon>Eukaryota</taxon>
        <taxon>Fungi</taxon>
        <taxon>Dikarya</taxon>
        <taxon>Ascomycota</taxon>
        <taxon>Pezizomycotina</taxon>
        <taxon>Sordariomycetes</taxon>
        <taxon>Sordariomycetidae</taxon>
        <taxon>Diaporthales</taxon>
        <taxon>Cryphonectriaceae</taxon>
        <taxon>Cryphonectria-Endothia species complex</taxon>
        <taxon>Cryphonectria</taxon>
    </lineage>
</organism>
<dbReference type="RefSeq" id="XP_040778799.1">
    <property type="nucleotide sequence ID" value="XM_040920374.1"/>
</dbReference>
<keyword evidence="2" id="KW-1185">Reference proteome</keyword>
<dbReference type="AlphaFoldDB" id="A0A9P5CR35"/>
<sequence>MATSSATKPTVLFMSRTNDIQGLEKLKEKATVKYAQFNESGDAAEVIEKHSSARAIWIITPAIAQPRHHPAANFLSRKVVEYVRNGGTVVLDRIFNYITPSDFNDWMRDTWDLPWRFGCHATTVAIIERPATGRDASGKGWQQGLMPVYKSQFVCLKNVELKDAWYVVPRGATDASASQKPSGLPWDIGGQAPIAFTKIGAGYLGWIGDVDNSENAVSVVLAMMGLQGDK</sequence>
<reference evidence="1" key="1">
    <citation type="journal article" date="2020" name="Phytopathology">
        <title>Genome sequence of the chestnut blight fungus Cryphonectria parasitica EP155: A fundamental resource for an archetypical invasive plant pathogen.</title>
        <authorList>
            <person name="Crouch J.A."/>
            <person name="Dawe A."/>
            <person name="Aerts A."/>
            <person name="Barry K."/>
            <person name="Churchill A.C.L."/>
            <person name="Grimwood J."/>
            <person name="Hillman B."/>
            <person name="Milgroom M.G."/>
            <person name="Pangilinan J."/>
            <person name="Smith M."/>
            <person name="Salamov A."/>
            <person name="Schmutz J."/>
            <person name="Yadav J."/>
            <person name="Grigoriev I.V."/>
            <person name="Nuss D."/>
        </authorList>
    </citation>
    <scope>NUCLEOTIDE SEQUENCE</scope>
    <source>
        <strain evidence="1">EP155</strain>
    </source>
</reference>
<dbReference type="EMBL" id="MU032346">
    <property type="protein sequence ID" value="KAF3767838.1"/>
    <property type="molecule type" value="Genomic_DNA"/>
</dbReference>
<evidence type="ECO:0000313" key="1">
    <source>
        <dbReference type="EMBL" id="KAF3767838.1"/>
    </source>
</evidence>
<protein>
    <submittedName>
        <fullName evidence="1">Uncharacterized protein</fullName>
    </submittedName>
</protein>